<name>A0A7R9DIT7_TIMPO</name>
<accession>A0A7R9DIT7</accession>
<dbReference type="EMBL" id="OD009394">
    <property type="protein sequence ID" value="CAD7415517.1"/>
    <property type="molecule type" value="Genomic_DNA"/>
</dbReference>
<organism evidence="1">
    <name type="scientific">Timema poppense</name>
    <name type="common">Walking stick</name>
    <dbReference type="NCBI Taxonomy" id="170557"/>
    <lineage>
        <taxon>Eukaryota</taxon>
        <taxon>Metazoa</taxon>
        <taxon>Ecdysozoa</taxon>
        <taxon>Arthropoda</taxon>
        <taxon>Hexapoda</taxon>
        <taxon>Insecta</taxon>
        <taxon>Pterygota</taxon>
        <taxon>Neoptera</taxon>
        <taxon>Polyneoptera</taxon>
        <taxon>Phasmatodea</taxon>
        <taxon>Timematodea</taxon>
        <taxon>Timematoidea</taxon>
        <taxon>Timematidae</taxon>
        <taxon>Timema</taxon>
    </lineage>
</organism>
<dbReference type="AlphaFoldDB" id="A0A7R9DIT7"/>
<reference evidence="1" key="1">
    <citation type="submission" date="2020-11" db="EMBL/GenBank/DDBJ databases">
        <authorList>
            <person name="Tran Van P."/>
        </authorList>
    </citation>
    <scope>NUCLEOTIDE SEQUENCE</scope>
</reference>
<gene>
    <name evidence="1" type="ORF">TPSB3V08_LOCUS10382</name>
</gene>
<sequence length="140" mass="15908">MLCLTLEHRSIGDSIGNGDKLLAGIVFCKCQPIATGTQVFKNTTFTKLSLSQSHTPKLPEDCVIRRKAALHLMDQKKPLEPKHNVIEIIKELEVKKQKMKVTMVNMKKRQLEEPKIKIHDIVVKQVSLKDDSVSSYRKCV</sequence>
<protein>
    <submittedName>
        <fullName evidence="1">Uncharacterized protein</fullName>
    </submittedName>
</protein>
<proteinExistence type="predicted"/>
<evidence type="ECO:0000313" key="1">
    <source>
        <dbReference type="EMBL" id="CAD7415517.1"/>
    </source>
</evidence>